<feature type="compositionally biased region" description="Basic and acidic residues" evidence="1">
    <location>
        <begin position="197"/>
        <end position="216"/>
    </location>
</feature>
<name>A0A5J5EJM5_9PEZI</name>
<feature type="region of interest" description="Disordered" evidence="1">
    <location>
        <begin position="179"/>
        <end position="229"/>
    </location>
</feature>
<gene>
    <name evidence="2" type="ORF">FN846DRAFT_995120</name>
</gene>
<reference evidence="2 3" key="1">
    <citation type="submission" date="2019-09" db="EMBL/GenBank/DDBJ databases">
        <title>Draft genome of the ectomycorrhizal ascomycete Sphaerosporella brunnea.</title>
        <authorList>
            <consortium name="DOE Joint Genome Institute"/>
            <person name="Benucci G.M."/>
            <person name="Marozzi G."/>
            <person name="Antonielli L."/>
            <person name="Sanchez S."/>
            <person name="Marco P."/>
            <person name="Wang X."/>
            <person name="Falini L.B."/>
            <person name="Barry K."/>
            <person name="Haridas S."/>
            <person name="Lipzen A."/>
            <person name="Labutti K."/>
            <person name="Grigoriev I.V."/>
            <person name="Murat C."/>
            <person name="Martin F."/>
            <person name="Albertini E."/>
            <person name="Donnini D."/>
            <person name="Bonito G."/>
        </authorList>
    </citation>
    <scope>NUCLEOTIDE SEQUENCE [LARGE SCALE GENOMIC DNA]</scope>
    <source>
        <strain evidence="2 3">Sb_GMNB300</strain>
    </source>
</reference>
<evidence type="ECO:0000313" key="2">
    <source>
        <dbReference type="EMBL" id="KAA8895885.1"/>
    </source>
</evidence>
<accession>A0A5J5EJM5</accession>
<evidence type="ECO:0000313" key="3">
    <source>
        <dbReference type="Proteomes" id="UP000326924"/>
    </source>
</evidence>
<comment type="caution">
    <text evidence="2">The sequence shown here is derived from an EMBL/GenBank/DDBJ whole genome shotgun (WGS) entry which is preliminary data.</text>
</comment>
<sequence length="229" mass="25365">MTPPNPAPRCIPRCPVPPRRTRRPVHSTIPDCSESQKRAESTAPHPTRFCGKQTASPRRWDRHVPRRGVFILRVKIFAVDLSAFRCLARGLQELLLPIRKQLAQGVAQALQNPVVRCHVRYQRLVSPHRADTYHFPFGAHSSAVCPRRAKQHTRQNCFNGTIPAPDRAPRGRLVLVLPAATTADPEPPLQDLPTVAKRADNPMEGSGRGDARRGQAEAEDQYGGQGPTG</sequence>
<keyword evidence="3" id="KW-1185">Reference proteome</keyword>
<dbReference type="EMBL" id="VXIS01000238">
    <property type="protein sequence ID" value="KAA8895885.1"/>
    <property type="molecule type" value="Genomic_DNA"/>
</dbReference>
<dbReference type="AlphaFoldDB" id="A0A5J5EJM5"/>
<feature type="region of interest" description="Disordered" evidence="1">
    <location>
        <begin position="1"/>
        <end position="54"/>
    </location>
</feature>
<dbReference type="Proteomes" id="UP000326924">
    <property type="component" value="Unassembled WGS sequence"/>
</dbReference>
<feature type="compositionally biased region" description="Pro residues" evidence="1">
    <location>
        <begin position="1"/>
        <end position="18"/>
    </location>
</feature>
<dbReference type="InParanoid" id="A0A5J5EJM5"/>
<protein>
    <submittedName>
        <fullName evidence="2">Uncharacterized protein</fullName>
    </submittedName>
</protein>
<proteinExistence type="predicted"/>
<evidence type="ECO:0000256" key="1">
    <source>
        <dbReference type="SAM" id="MobiDB-lite"/>
    </source>
</evidence>
<organism evidence="2 3">
    <name type="scientific">Sphaerosporella brunnea</name>
    <dbReference type="NCBI Taxonomy" id="1250544"/>
    <lineage>
        <taxon>Eukaryota</taxon>
        <taxon>Fungi</taxon>
        <taxon>Dikarya</taxon>
        <taxon>Ascomycota</taxon>
        <taxon>Pezizomycotina</taxon>
        <taxon>Pezizomycetes</taxon>
        <taxon>Pezizales</taxon>
        <taxon>Pyronemataceae</taxon>
        <taxon>Sphaerosporella</taxon>
    </lineage>
</organism>